<keyword evidence="2" id="KW-1185">Reference proteome</keyword>
<accession>A0A1H6FNC4</accession>
<organism evidence="1 2">
    <name type="scientific">Natronorubrum sediminis</name>
    <dbReference type="NCBI Taxonomy" id="640943"/>
    <lineage>
        <taxon>Archaea</taxon>
        <taxon>Methanobacteriati</taxon>
        <taxon>Methanobacteriota</taxon>
        <taxon>Stenosarchaea group</taxon>
        <taxon>Halobacteria</taxon>
        <taxon>Halobacteriales</taxon>
        <taxon>Natrialbaceae</taxon>
        <taxon>Natronorubrum</taxon>
    </lineage>
</organism>
<dbReference type="EMBL" id="FNWL01000001">
    <property type="protein sequence ID" value="SEH11852.1"/>
    <property type="molecule type" value="Genomic_DNA"/>
</dbReference>
<dbReference type="InterPro" id="IPR007404">
    <property type="entry name" value="YdjM-like"/>
</dbReference>
<dbReference type="RefSeq" id="WP_090504772.1">
    <property type="nucleotide sequence ID" value="NZ_FNWL01000001.1"/>
</dbReference>
<evidence type="ECO:0000313" key="1">
    <source>
        <dbReference type="EMBL" id="SEH11852.1"/>
    </source>
</evidence>
<sequence length="192" mass="21330">MWPLGHVAVAYLCYAIATRVRFDARPPAIPVIILVFGSQFPDLVDKPLAWYVGVIPTGRTLAHSLFTIVPLSLAAYGLARAYNRREYGVAFAIGALSHVIVDAVPALWGEEGSADHLLWPVVGVEEYEQGPPTITALLHDSLTDPYFLSEFVFAALAFVLWRRHGYPGLGPLQRTLERVTGHQREPRRDELE</sequence>
<dbReference type="GO" id="GO:0016787">
    <property type="term" value="F:hydrolase activity"/>
    <property type="evidence" value="ECO:0007669"/>
    <property type="project" value="UniProtKB-KW"/>
</dbReference>
<keyword evidence="1" id="KW-0378">Hydrolase</keyword>
<dbReference type="AlphaFoldDB" id="A0A1H6FNC4"/>
<dbReference type="Proteomes" id="UP000199112">
    <property type="component" value="Unassembled WGS sequence"/>
</dbReference>
<evidence type="ECO:0000313" key="2">
    <source>
        <dbReference type="Proteomes" id="UP000199112"/>
    </source>
</evidence>
<reference evidence="2" key="1">
    <citation type="submission" date="2016-10" db="EMBL/GenBank/DDBJ databases">
        <authorList>
            <person name="Varghese N."/>
            <person name="Submissions S."/>
        </authorList>
    </citation>
    <scope>NUCLEOTIDE SEQUENCE [LARGE SCALE GENOMIC DNA]</scope>
    <source>
        <strain evidence="2">CGMCC 1.8981</strain>
    </source>
</reference>
<protein>
    <submittedName>
        <fullName evidence="1">LexA-binding, inner membrane-associated putative hydrolase</fullName>
    </submittedName>
</protein>
<name>A0A1H6FNC4_9EURY</name>
<proteinExistence type="predicted"/>
<dbReference type="OrthoDB" id="200338at2157"/>
<dbReference type="Pfam" id="PF04307">
    <property type="entry name" value="YdjM"/>
    <property type="match status" value="1"/>
</dbReference>
<gene>
    <name evidence="1" type="ORF">SAMN04487967_0545</name>
</gene>